<dbReference type="Pfam" id="PF00483">
    <property type="entry name" value="NTP_transferase"/>
    <property type="match status" value="1"/>
</dbReference>
<dbReference type="PANTHER" id="PTHR43584">
    <property type="entry name" value="NUCLEOTIDYL TRANSFERASE"/>
    <property type="match status" value="1"/>
</dbReference>
<keyword evidence="5" id="KW-1185">Reference proteome</keyword>
<name>A0A853IMJ4_9BURK</name>
<sequence length="268" mass="28642">MRLPAAPAVPVHPRALILAAGRGERMRPLTDHTPKPLLVVRGKPLLQRWVETLRAGGVEQIVVNTAWLGEQIESHFGLQRPPDGREQLLNQEYSPAASPLRFSCEGRDFGYALETAGGIARALPLLAARADDIFWVVAGDIFAPEFVCAPAAVERFAASSRLAHLWLVPNPAHKPEGDFAIGDGGLALNEAAPGGVRHTFSTIALYRRALFEPPWCDILPGNPQGTAAPLAPLLRQAIAAGRVSAELYEGAWTDVGTPERLAALNGGA</sequence>
<accession>A0A853IMJ4</accession>
<dbReference type="InterPro" id="IPR029044">
    <property type="entry name" value="Nucleotide-diphossugar_trans"/>
</dbReference>
<proteinExistence type="predicted"/>
<dbReference type="InterPro" id="IPR005835">
    <property type="entry name" value="NTP_transferase_dom"/>
</dbReference>
<dbReference type="SUPFAM" id="SSF53448">
    <property type="entry name" value="Nucleotide-diphospho-sugar transferases"/>
    <property type="match status" value="1"/>
</dbReference>
<reference evidence="4 5" key="1">
    <citation type="submission" date="2020-07" db="EMBL/GenBank/DDBJ databases">
        <authorList>
            <person name="Maaloum M."/>
        </authorList>
    </citation>
    <scope>NUCLEOTIDE SEQUENCE [LARGE SCALE GENOMIC DNA]</scope>
    <source>
        <strain evidence="4 5">GCS-AN-3</strain>
    </source>
</reference>
<dbReference type="GO" id="GO:0016779">
    <property type="term" value="F:nucleotidyltransferase activity"/>
    <property type="evidence" value="ECO:0007669"/>
    <property type="project" value="UniProtKB-KW"/>
</dbReference>
<dbReference type="PANTHER" id="PTHR43584:SF8">
    <property type="entry name" value="N-ACETYLMURAMATE ALPHA-1-PHOSPHATE URIDYLYLTRANSFERASE"/>
    <property type="match status" value="1"/>
</dbReference>
<dbReference type="CDD" id="cd06422">
    <property type="entry name" value="NTP_transferase_like_1"/>
    <property type="match status" value="1"/>
</dbReference>
<evidence type="ECO:0000313" key="4">
    <source>
        <dbReference type="EMBL" id="NZA01863.1"/>
    </source>
</evidence>
<feature type="domain" description="Nucleotidyl transferase" evidence="3">
    <location>
        <begin position="15"/>
        <end position="169"/>
    </location>
</feature>
<gene>
    <name evidence="4" type="ORF">H0I39_09025</name>
</gene>
<protein>
    <submittedName>
        <fullName evidence="4">Nucleotidyltransferase family protein</fullName>
    </submittedName>
</protein>
<dbReference type="RefSeq" id="WP_180550266.1">
    <property type="nucleotide sequence ID" value="NZ_JACCKX010000001.1"/>
</dbReference>
<organism evidence="4 5">
    <name type="scientific">Ottowia beijingensis</name>
    <dbReference type="NCBI Taxonomy" id="1207057"/>
    <lineage>
        <taxon>Bacteria</taxon>
        <taxon>Pseudomonadati</taxon>
        <taxon>Pseudomonadota</taxon>
        <taxon>Betaproteobacteria</taxon>
        <taxon>Burkholderiales</taxon>
        <taxon>Comamonadaceae</taxon>
        <taxon>Ottowia</taxon>
    </lineage>
</organism>
<comment type="caution">
    <text evidence="4">The sequence shown here is derived from an EMBL/GenBank/DDBJ whole genome shotgun (WGS) entry which is preliminary data.</text>
</comment>
<evidence type="ECO:0000256" key="1">
    <source>
        <dbReference type="ARBA" id="ARBA00022679"/>
    </source>
</evidence>
<dbReference type="Gene3D" id="3.90.550.10">
    <property type="entry name" value="Spore Coat Polysaccharide Biosynthesis Protein SpsA, Chain A"/>
    <property type="match status" value="1"/>
</dbReference>
<keyword evidence="2" id="KW-0548">Nucleotidyltransferase</keyword>
<dbReference type="InterPro" id="IPR050065">
    <property type="entry name" value="GlmU-like"/>
</dbReference>
<keyword evidence="1 4" id="KW-0808">Transferase</keyword>
<dbReference type="EMBL" id="JACCKX010000001">
    <property type="protein sequence ID" value="NZA01863.1"/>
    <property type="molecule type" value="Genomic_DNA"/>
</dbReference>
<evidence type="ECO:0000313" key="5">
    <source>
        <dbReference type="Proteomes" id="UP000589716"/>
    </source>
</evidence>
<dbReference type="Proteomes" id="UP000589716">
    <property type="component" value="Unassembled WGS sequence"/>
</dbReference>
<evidence type="ECO:0000259" key="3">
    <source>
        <dbReference type="Pfam" id="PF00483"/>
    </source>
</evidence>
<dbReference type="AlphaFoldDB" id="A0A853IMJ4"/>
<evidence type="ECO:0000256" key="2">
    <source>
        <dbReference type="ARBA" id="ARBA00022695"/>
    </source>
</evidence>